<name>A0A3B0MTF4_THEAN</name>
<dbReference type="VEuPathDB" id="PiroplasmaDB:TA18115"/>
<evidence type="ECO:0000313" key="1">
    <source>
        <dbReference type="EMBL" id="SVP93084.1"/>
    </source>
</evidence>
<dbReference type="Gene3D" id="1.10.245.10">
    <property type="entry name" value="SWIB/MDM2 domain"/>
    <property type="match status" value="1"/>
</dbReference>
<proteinExistence type="predicted"/>
<accession>A0A3B0MTF4</accession>
<dbReference type="SUPFAM" id="SSF47592">
    <property type="entry name" value="SWIB/MDM2 domain"/>
    <property type="match status" value="1"/>
</dbReference>
<dbReference type="EMBL" id="UIVS01000003">
    <property type="protein sequence ID" value="SVP93084.1"/>
    <property type="molecule type" value="Genomic_DNA"/>
</dbReference>
<reference evidence="1" key="1">
    <citation type="submission" date="2018-07" db="EMBL/GenBank/DDBJ databases">
        <authorList>
            <person name="Quirk P.G."/>
            <person name="Krulwich T.A."/>
        </authorList>
    </citation>
    <scope>NUCLEOTIDE SEQUENCE</scope>
    <source>
        <strain evidence="1">Anand</strain>
    </source>
</reference>
<evidence type="ECO:0000313" key="2">
    <source>
        <dbReference type="EMBL" id="SVP93888.1"/>
    </source>
</evidence>
<sequence length="391" mass="45597">MSDLNLEHLKETHPEEYQFLQKLTSIEKHLDRLIQQQQNCQLYDPTSKPIKVRIKIYNTYEDQDKKPPNFSYSNVPPSRYTIYIKALDLENDENGDEEEIEVPLTKYFNNIMIDTPSGIVVWNRDLIFEEKVNLYNHKKTNTNKSLPSTKMHSPNINFSSNLQNVNNLSSPNPDLQNNSINNPDSFQPSFNGFDELHVNRLGFEDCEIQIYLFPRQTIPVYSVSQNLYEFIYYNLDEGDFNPDLMKVNLPTITKSIWSYGFKNKLFVEKEGEEVLLTLDEVLKGLFSTDSKHVKISEVPALLREHLFPPRPVKLSHHVKLSGTPEDNETLYDLTLESSLTNPIKKDEKQSELDSQISSAENEVIELIHLRNLYSSFSLDPKKVYYFTHLFF</sequence>
<protein>
    <submittedName>
        <fullName evidence="1">Uncharacterized protein</fullName>
    </submittedName>
</protein>
<organism evidence="1">
    <name type="scientific">Theileria annulata</name>
    <dbReference type="NCBI Taxonomy" id="5874"/>
    <lineage>
        <taxon>Eukaryota</taxon>
        <taxon>Sar</taxon>
        <taxon>Alveolata</taxon>
        <taxon>Apicomplexa</taxon>
        <taxon>Aconoidasida</taxon>
        <taxon>Piroplasmida</taxon>
        <taxon>Theileriidae</taxon>
        <taxon>Theileria</taxon>
    </lineage>
</organism>
<gene>
    <name evidence="2" type="ORF">TAT_000288300</name>
    <name evidence="1" type="ORF">TAV_000288400</name>
</gene>
<dbReference type="InterPro" id="IPR036885">
    <property type="entry name" value="SWIB_MDM2_dom_sf"/>
</dbReference>
<dbReference type="AlphaFoldDB" id="A0A3B0MTF4"/>
<dbReference type="EMBL" id="UIVT01000003">
    <property type="protein sequence ID" value="SVP93888.1"/>
    <property type="molecule type" value="Genomic_DNA"/>
</dbReference>